<protein>
    <submittedName>
        <fullName evidence="2">Uncharacterized protein</fullName>
    </submittedName>
</protein>
<reference evidence="2" key="1">
    <citation type="submission" date="2023-06" db="EMBL/GenBank/DDBJ databases">
        <authorList>
            <consortium name="Lawrence Berkeley National Laboratory"/>
            <person name="Ahrendt S."/>
            <person name="Sahu N."/>
            <person name="Indic B."/>
            <person name="Wong-Bajracharya J."/>
            <person name="Merenyi Z."/>
            <person name="Ke H.-M."/>
            <person name="Monk M."/>
            <person name="Kocsube S."/>
            <person name="Drula E."/>
            <person name="Lipzen A."/>
            <person name="Balint B."/>
            <person name="Henrissat B."/>
            <person name="Andreopoulos B."/>
            <person name="Martin F.M."/>
            <person name="Harder C.B."/>
            <person name="Rigling D."/>
            <person name="Ford K.L."/>
            <person name="Foster G.D."/>
            <person name="Pangilinan J."/>
            <person name="Papanicolaou A."/>
            <person name="Barry K."/>
            <person name="LaButti K."/>
            <person name="Viragh M."/>
            <person name="Koriabine M."/>
            <person name="Yan M."/>
            <person name="Riley R."/>
            <person name="Champramary S."/>
            <person name="Plett K.L."/>
            <person name="Tsai I.J."/>
            <person name="Slot J."/>
            <person name="Sipos G."/>
            <person name="Plett J."/>
            <person name="Nagy L.G."/>
            <person name="Grigoriev I.V."/>
        </authorList>
    </citation>
    <scope>NUCLEOTIDE SEQUENCE</scope>
    <source>
        <strain evidence="2">ICMP 16352</strain>
    </source>
</reference>
<feature type="transmembrane region" description="Helical" evidence="1">
    <location>
        <begin position="40"/>
        <end position="63"/>
    </location>
</feature>
<comment type="caution">
    <text evidence="2">The sequence shown here is derived from an EMBL/GenBank/DDBJ whole genome shotgun (WGS) entry which is preliminary data.</text>
</comment>
<proteinExistence type="predicted"/>
<keyword evidence="1" id="KW-0472">Membrane</keyword>
<dbReference type="EMBL" id="JAUEPR010000006">
    <property type="protein sequence ID" value="KAK0483865.1"/>
    <property type="molecule type" value="Genomic_DNA"/>
</dbReference>
<accession>A0AA39PGJ5</accession>
<feature type="transmembrane region" description="Helical" evidence="1">
    <location>
        <begin position="75"/>
        <end position="96"/>
    </location>
</feature>
<evidence type="ECO:0000313" key="3">
    <source>
        <dbReference type="Proteomes" id="UP001175227"/>
    </source>
</evidence>
<gene>
    <name evidence="2" type="ORF">IW261DRAFT_1465475</name>
</gene>
<name>A0AA39PGJ5_9AGAR</name>
<dbReference type="Proteomes" id="UP001175227">
    <property type="component" value="Unassembled WGS sequence"/>
</dbReference>
<evidence type="ECO:0000256" key="1">
    <source>
        <dbReference type="SAM" id="Phobius"/>
    </source>
</evidence>
<keyword evidence="1" id="KW-1133">Transmembrane helix</keyword>
<sequence>MYKGLSTNICLSNVQAHVRCMVILVEDYGFTTPKLSADDSPLFVLPYILFLYRSLFACWLCTTTAYDLSSIIPDLFLITKFIANANYFGVLFYFSAKQHRLPINFFI</sequence>
<evidence type="ECO:0000313" key="2">
    <source>
        <dbReference type="EMBL" id="KAK0483865.1"/>
    </source>
</evidence>
<dbReference type="AlphaFoldDB" id="A0AA39PGJ5"/>
<keyword evidence="1" id="KW-0812">Transmembrane</keyword>
<keyword evidence="3" id="KW-1185">Reference proteome</keyword>
<organism evidence="2 3">
    <name type="scientific">Armillaria novae-zelandiae</name>
    <dbReference type="NCBI Taxonomy" id="153914"/>
    <lineage>
        <taxon>Eukaryota</taxon>
        <taxon>Fungi</taxon>
        <taxon>Dikarya</taxon>
        <taxon>Basidiomycota</taxon>
        <taxon>Agaricomycotina</taxon>
        <taxon>Agaricomycetes</taxon>
        <taxon>Agaricomycetidae</taxon>
        <taxon>Agaricales</taxon>
        <taxon>Marasmiineae</taxon>
        <taxon>Physalacriaceae</taxon>
        <taxon>Armillaria</taxon>
    </lineage>
</organism>